<dbReference type="PANTHER" id="PTHR40465:SF1">
    <property type="entry name" value="DUF6534 DOMAIN-CONTAINING PROTEIN"/>
    <property type="match status" value="1"/>
</dbReference>
<dbReference type="AlphaFoldDB" id="A0A409YLE7"/>
<dbReference type="InParanoid" id="A0A409YLE7"/>
<comment type="caution">
    <text evidence="4">The sequence shown here is derived from an EMBL/GenBank/DDBJ whole genome shotgun (WGS) entry which is preliminary data.</text>
</comment>
<keyword evidence="2" id="KW-0812">Transmembrane</keyword>
<feature type="compositionally biased region" description="Basic and acidic residues" evidence="1">
    <location>
        <begin position="319"/>
        <end position="340"/>
    </location>
</feature>
<feature type="transmembrane region" description="Helical" evidence="2">
    <location>
        <begin position="16"/>
        <end position="41"/>
    </location>
</feature>
<dbReference type="EMBL" id="NHTK01001010">
    <property type="protein sequence ID" value="PPR03897.1"/>
    <property type="molecule type" value="Genomic_DNA"/>
</dbReference>
<dbReference type="InterPro" id="IPR045339">
    <property type="entry name" value="DUF6534"/>
</dbReference>
<keyword evidence="2" id="KW-1133">Transmembrane helix</keyword>
<proteinExistence type="predicted"/>
<dbReference type="PANTHER" id="PTHR40465">
    <property type="entry name" value="CHROMOSOME 1, WHOLE GENOME SHOTGUN SEQUENCE"/>
    <property type="match status" value="1"/>
</dbReference>
<evidence type="ECO:0000313" key="5">
    <source>
        <dbReference type="Proteomes" id="UP000284842"/>
    </source>
</evidence>
<sequence>MATLDQGPTHLLDSTYGAMLVGVLFAAFFQGLLTVQAFNYFDNFPNDKLRNKIMVVTVVLVDTVHLILISKAAYINLVTNWGVIDHLMTSPIELNLHIIFTAISVFIAQAFFLERIWKFSGNNIWVMAALIIPAIVPYILEIHITVLVVGNTSVTVYSKYADEAIAMFVTGAFADLLIAVTTYYYLQREKSAFQSTRSVVSKAIHNVVATGLATSMIALGSVIGYFAGHQAAFYYIAIHFQLGRTYTNALLATLNSRQSMRQMLSSDTFKSTPMELRGVTSHTTARGHGTLIEDPSNIVCIVQQHTETDGIPQGMAKPPRHELDDSIYGDDKKRDQISVA</sequence>
<dbReference type="Pfam" id="PF20152">
    <property type="entry name" value="DUF6534"/>
    <property type="match status" value="1"/>
</dbReference>
<feature type="transmembrane region" description="Helical" evidence="2">
    <location>
        <begin position="53"/>
        <end position="74"/>
    </location>
</feature>
<dbReference type="Proteomes" id="UP000284842">
    <property type="component" value="Unassembled WGS sequence"/>
</dbReference>
<reference evidence="4 5" key="1">
    <citation type="journal article" date="2018" name="Evol. Lett.">
        <title>Horizontal gene cluster transfer increased hallucinogenic mushroom diversity.</title>
        <authorList>
            <person name="Reynolds H.T."/>
            <person name="Vijayakumar V."/>
            <person name="Gluck-Thaler E."/>
            <person name="Korotkin H.B."/>
            <person name="Matheny P.B."/>
            <person name="Slot J.C."/>
        </authorList>
    </citation>
    <scope>NUCLEOTIDE SEQUENCE [LARGE SCALE GENOMIC DNA]</scope>
    <source>
        <strain evidence="4 5">2629</strain>
    </source>
</reference>
<feature type="transmembrane region" description="Helical" evidence="2">
    <location>
        <begin position="233"/>
        <end position="254"/>
    </location>
</feature>
<organism evidence="4 5">
    <name type="scientific">Panaeolus cyanescens</name>
    <dbReference type="NCBI Taxonomy" id="181874"/>
    <lineage>
        <taxon>Eukaryota</taxon>
        <taxon>Fungi</taxon>
        <taxon>Dikarya</taxon>
        <taxon>Basidiomycota</taxon>
        <taxon>Agaricomycotina</taxon>
        <taxon>Agaricomycetes</taxon>
        <taxon>Agaricomycetidae</taxon>
        <taxon>Agaricales</taxon>
        <taxon>Agaricineae</taxon>
        <taxon>Galeropsidaceae</taxon>
        <taxon>Panaeolus</taxon>
    </lineage>
</organism>
<name>A0A409YLE7_9AGAR</name>
<feature type="region of interest" description="Disordered" evidence="1">
    <location>
        <begin position="309"/>
        <end position="340"/>
    </location>
</feature>
<evidence type="ECO:0000313" key="4">
    <source>
        <dbReference type="EMBL" id="PPR03897.1"/>
    </source>
</evidence>
<feature type="transmembrane region" description="Helical" evidence="2">
    <location>
        <begin position="207"/>
        <end position="227"/>
    </location>
</feature>
<feature type="transmembrane region" description="Helical" evidence="2">
    <location>
        <begin position="164"/>
        <end position="186"/>
    </location>
</feature>
<evidence type="ECO:0000256" key="1">
    <source>
        <dbReference type="SAM" id="MobiDB-lite"/>
    </source>
</evidence>
<feature type="domain" description="DUF6534" evidence="3">
    <location>
        <begin position="172"/>
        <end position="259"/>
    </location>
</feature>
<evidence type="ECO:0000259" key="3">
    <source>
        <dbReference type="Pfam" id="PF20152"/>
    </source>
</evidence>
<feature type="transmembrane region" description="Helical" evidence="2">
    <location>
        <begin position="124"/>
        <end position="144"/>
    </location>
</feature>
<accession>A0A409YLE7</accession>
<gene>
    <name evidence="4" type="ORF">CVT24_008128</name>
</gene>
<feature type="transmembrane region" description="Helical" evidence="2">
    <location>
        <begin position="94"/>
        <end position="112"/>
    </location>
</feature>
<protein>
    <recommendedName>
        <fullName evidence="3">DUF6534 domain-containing protein</fullName>
    </recommendedName>
</protein>
<dbReference type="OrthoDB" id="2745105at2759"/>
<evidence type="ECO:0000256" key="2">
    <source>
        <dbReference type="SAM" id="Phobius"/>
    </source>
</evidence>
<keyword evidence="2" id="KW-0472">Membrane</keyword>
<keyword evidence="5" id="KW-1185">Reference proteome</keyword>